<gene>
    <name evidence="1" type="ORF">QQ008_07280</name>
</gene>
<evidence type="ECO:0000313" key="2">
    <source>
        <dbReference type="Proteomes" id="UP001172082"/>
    </source>
</evidence>
<dbReference type="RefSeq" id="WP_346751182.1">
    <property type="nucleotide sequence ID" value="NZ_JAUJEA010000002.1"/>
</dbReference>
<reference evidence="1" key="1">
    <citation type="submission" date="2023-06" db="EMBL/GenBank/DDBJ databases">
        <title>Genomic of Parafulvivirga corallium.</title>
        <authorList>
            <person name="Wang G."/>
        </authorList>
    </citation>
    <scope>NUCLEOTIDE SEQUENCE</scope>
    <source>
        <strain evidence="1">BMA10</strain>
    </source>
</reference>
<dbReference type="EMBL" id="JAUJEA010000002">
    <property type="protein sequence ID" value="MDN5201156.1"/>
    <property type="molecule type" value="Genomic_DNA"/>
</dbReference>
<dbReference type="Proteomes" id="UP001172082">
    <property type="component" value="Unassembled WGS sequence"/>
</dbReference>
<proteinExistence type="predicted"/>
<sequence length="93" mass="10641">MYTEQDIELLKSQLLECYGNYIEILVSETGISRPTVSKFLNNKPIKAKNKTLIYRTGCYLVAKKREEDKSLIKNLKQMANGESQQGKQVSLNL</sequence>
<comment type="caution">
    <text evidence="1">The sequence shown here is derived from an EMBL/GenBank/DDBJ whole genome shotgun (WGS) entry which is preliminary data.</text>
</comment>
<protein>
    <submittedName>
        <fullName evidence="1">Uncharacterized protein</fullName>
    </submittedName>
</protein>
<accession>A0ABT8KKB9</accession>
<name>A0ABT8KKB9_9BACT</name>
<organism evidence="1 2">
    <name type="scientific">Splendidivirga corallicola</name>
    <dbReference type="NCBI Taxonomy" id="3051826"/>
    <lineage>
        <taxon>Bacteria</taxon>
        <taxon>Pseudomonadati</taxon>
        <taxon>Bacteroidota</taxon>
        <taxon>Cytophagia</taxon>
        <taxon>Cytophagales</taxon>
        <taxon>Splendidivirgaceae</taxon>
        <taxon>Splendidivirga</taxon>
    </lineage>
</organism>
<keyword evidence="2" id="KW-1185">Reference proteome</keyword>
<evidence type="ECO:0000313" key="1">
    <source>
        <dbReference type="EMBL" id="MDN5201156.1"/>
    </source>
</evidence>